<protein>
    <recommendedName>
        <fullName evidence="4">AB hydrolase-1 domain-containing protein</fullName>
    </recommendedName>
</protein>
<comment type="caution">
    <text evidence="2">The sequence shown here is derived from an EMBL/GenBank/DDBJ whole genome shotgun (WGS) entry which is preliminary data.</text>
</comment>
<feature type="compositionally biased region" description="Pro residues" evidence="1">
    <location>
        <begin position="1"/>
        <end position="10"/>
    </location>
</feature>
<evidence type="ECO:0008006" key="4">
    <source>
        <dbReference type="Google" id="ProtNLM"/>
    </source>
</evidence>
<feature type="region of interest" description="Disordered" evidence="1">
    <location>
        <begin position="591"/>
        <end position="631"/>
    </location>
</feature>
<feature type="compositionally biased region" description="Polar residues" evidence="1">
    <location>
        <begin position="47"/>
        <end position="67"/>
    </location>
</feature>
<dbReference type="InterPro" id="IPR029058">
    <property type="entry name" value="AB_hydrolase_fold"/>
</dbReference>
<name>A0AAN6LRD1_9PLEO</name>
<feature type="compositionally biased region" description="Basic and acidic residues" evidence="1">
    <location>
        <begin position="497"/>
        <end position="554"/>
    </location>
</feature>
<feature type="region of interest" description="Disordered" evidence="1">
    <location>
        <begin position="487"/>
        <end position="576"/>
    </location>
</feature>
<dbReference type="AlphaFoldDB" id="A0AAN6LRD1"/>
<feature type="compositionally biased region" description="Basic and acidic residues" evidence="1">
    <location>
        <begin position="305"/>
        <end position="316"/>
    </location>
</feature>
<keyword evidence="3" id="KW-1185">Reference proteome</keyword>
<dbReference type="EMBL" id="WVTA01000018">
    <property type="protein sequence ID" value="KAK3197648.1"/>
    <property type="molecule type" value="Genomic_DNA"/>
</dbReference>
<evidence type="ECO:0000313" key="2">
    <source>
        <dbReference type="EMBL" id="KAK3197648.1"/>
    </source>
</evidence>
<sequence>MASQSPPPPYTLQAEGGSAPSPSPASLPPPLPPRNDSSASFRHGPSPTATATHDSRSMSAKSLSLEPSNDDRAGRRRLLLVYIHGFMGDETSFRNFPAHVHNLVSITLAESHVVHTKLYPKYRSRYALEVARDDFSNWLSPHEDPWTDVVLFAHSMGGLVAADVALLCRHRIIGVINFDVPFLGMHPGIIKAGLGSIFKPWPAPQDQTTDELDPAAKKPSRLNTLFNPKPNDPNFNPAFPNDVHLPVRKGWENTLHWLNKHSNGIVQASKGLVQSHLEFGGAMADYRTLKARYIKIRTLEEEDEQQRRNAIHDIPHPPRIRFVNYYTTSTGRPKKPKSPKPPKSPSPSRPASRASPKPEDSSTHLAAPVSNLHLEKDGSETSTISSRSSTEHPAEDPILEVMPPTPIDDVDPEPSIHQASSEAVAGPTLPNIPPIPKEPPFVDLAQFTDKAQRKAAEKEHDQALKEYQRAVKARNKIINERDKIQEKWEKQKKKEHQLKEKQAQKDQQIEQKQMQKEMQLEESQSQKDTKSEEKVKGKEKADSKLDIEMSKEDVGAVQLGAGESSRSTSNRSPYRNYDFSRSAIMNQAEPNEQASYTTAFNPPSTYNESTYSLTTTDSQSAPGPETPPKVKRLKKFCMLPRRTVRATRIRHGFEYLWKASMKSRHTQRYFS</sequence>
<dbReference type="SUPFAM" id="SSF53474">
    <property type="entry name" value="alpha/beta-Hydrolases"/>
    <property type="match status" value="1"/>
</dbReference>
<accession>A0AAN6LRD1</accession>
<feature type="compositionally biased region" description="Basic and acidic residues" evidence="1">
    <location>
        <begin position="450"/>
        <end position="468"/>
    </location>
</feature>
<dbReference type="Gene3D" id="3.40.50.1820">
    <property type="entry name" value="alpha/beta hydrolase"/>
    <property type="match status" value="1"/>
</dbReference>
<feature type="compositionally biased region" description="Pro residues" evidence="1">
    <location>
        <begin position="21"/>
        <end position="33"/>
    </location>
</feature>
<dbReference type="PANTHER" id="PTHR47842">
    <property type="entry name" value="EXPRESSED PROTEIN"/>
    <property type="match status" value="1"/>
</dbReference>
<gene>
    <name evidence="2" type="ORF">GRF29_216g869998</name>
</gene>
<feature type="region of interest" description="Disordered" evidence="1">
    <location>
        <begin position="328"/>
        <end position="468"/>
    </location>
</feature>
<organism evidence="2 3">
    <name type="scientific">Pseudopithomyces chartarum</name>
    <dbReference type="NCBI Taxonomy" id="1892770"/>
    <lineage>
        <taxon>Eukaryota</taxon>
        <taxon>Fungi</taxon>
        <taxon>Dikarya</taxon>
        <taxon>Ascomycota</taxon>
        <taxon>Pezizomycotina</taxon>
        <taxon>Dothideomycetes</taxon>
        <taxon>Pleosporomycetidae</taxon>
        <taxon>Pleosporales</taxon>
        <taxon>Massarineae</taxon>
        <taxon>Didymosphaeriaceae</taxon>
        <taxon>Pseudopithomyces</taxon>
    </lineage>
</organism>
<proteinExistence type="predicted"/>
<dbReference type="PANTHER" id="PTHR47842:SF3">
    <property type="entry name" value="DUF676 DOMAIN-CONTAINING PROTEIN"/>
    <property type="match status" value="1"/>
</dbReference>
<reference evidence="2 3" key="1">
    <citation type="submission" date="2021-02" db="EMBL/GenBank/DDBJ databases">
        <title>Genome assembly of Pseudopithomyces chartarum.</title>
        <authorList>
            <person name="Jauregui R."/>
            <person name="Singh J."/>
            <person name="Voisey C."/>
        </authorList>
    </citation>
    <scope>NUCLEOTIDE SEQUENCE [LARGE SCALE GENOMIC DNA]</scope>
    <source>
        <strain evidence="2 3">AGR01</strain>
    </source>
</reference>
<dbReference type="Proteomes" id="UP001280581">
    <property type="component" value="Unassembled WGS sequence"/>
</dbReference>
<feature type="region of interest" description="Disordered" evidence="1">
    <location>
        <begin position="1"/>
        <end position="69"/>
    </location>
</feature>
<evidence type="ECO:0000313" key="3">
    <source>
        <dbReference type="Proteomes" id="UP001280581"/>
    </source>
</evidence>
<feature type="compositionally biased region" description="Polar residues" evidence="1">
    <location>
        <begin position="564"/>
        <end position="573"/>
    </location>
</feature>
<feature type="compositionally biased region" description="Polar residues" evidence="1">
    <location>
        <begin position="591"/>
        <end position="621"/>
    </location>
</feature>
<evidence type="ECO:0000256" key="1">
    <source>
        <dbReference type="SAM" id="MobiDB-lite"/>
    </source>
</evidence>
<feature type="compositionally biased region" description="Pro residues" evidence="1">
    <location>
        <begin position="430"/>
        <end position="439"/>
    </location>
</feature>
<feature type="region of interest" description="Disordered" evidence="1">
    <location>
        <begin position="302"/>
        <end position="321"/>
    </location>
</feature>